<dbReference type="STRING" id="183763.LP52_14710"/>
<sequence length="140" mass="14100">MTVFDAARRTPRIAIAAAAAAALLAGAAACAQGAPEPAPSSSAPVLGVDNDRVQLMEGASASVAAEGADEPVELELTGYEDGTEPTVVITALPPDGPPSEYTLSLGDHLEAGGASWRVSEIGISESQAQPASVTLMRDEE</sequence>
<evidence type="ECO:0000256" key="1">
    <source>
        <dbReference type="SAM" id="SignalP"/>
    </source>
</evidence>
<accession>A0A0C2J9N7</accession>
<feature type="chain" id="PRO_5039311017" description="Lipoprotein" evidence="1">
    <location>
        <begin position="32"/>
        <end position="140"/>
    </location>
</feature>
<comment type="caution">
    <text evidence="2">The sequence shown here is derived from an EMBL/GenBank/DDBJ whole genome shotgun (WGS) entry which is preliminary data.</text>
</comment>
<evidence type="ECO:0000313" key="3">
    <source>
        <dbReference type="Proteomes" id="UP000031675"/>
    </source>
</evidence>
<proteinExistence type="predicted"/>
<dbReference type="Pfam" id="PF19944">
    <property type="entry name" value="DUF6406"/>
    <property type="match status" value="1"/>
</dbReference>
<feature type="signal peptide" evidence="1">
    <location>
        <begin position="1"/>
        <end position="31"/>
    </location>
</feature>
<evidence type="ECO:0008006" key="4">
    <source>
        <dbReference type="Google" id="ProtNLM"/>
    </source>
</evidence>
<keyword evidence="3" id="KW-1185">Reference proteome</keyword>
<dbReference type="Proteomes" id="UP000031675">
    <property type="component" value="Unassembled WGS sequence"/>
</dbReference>
<protein>
    <recommendedName>
        <fullName evidence="4">Lipoprotein</fullName>
    </recommendedName>
</protein>
<dbReference type="InterPro" id="IPR045642">
    <property type="entry name" value="DUF6406"/>
</dbReference>
<dbReference type="RefSeq" id="WP_040274155.1">
    <property type="nucleotide sequence ID" value="NZ_JROO01000028.1"/>
</dbReference>
<name>A0A0C2J9N7_9ACTN</name>
<dbReference type="EMBL" id="JROO01000028">
    <property type="protein sequence ID" value="KIH98176.1"/>
    <property type="molecule type" value="Genomic_DNA"/>
</dbReference>
<reference evidence="3" key="1">
    <citation type="journal article" date="2015" name="Chem. Biol.">
        <title>Structure, bioactivity, and resistance mechanism of streptomonomicin, an unusual lasso Peptide from an understudied halophilic actinomycete.</title>
        <authorList>
            <person name="Metelev M."/>
            <person name="Tietz J.I."/>
            <person name="Melby J.O."/>
            <person name="Blair P.M."/>
            <person name="Zhu L."/>
            <person name="Livnat I."/>
            <person name="Severinov K."/>
            <person name="Mitchell D.A."/>
        </authorList>
    </citation>
    <scope>NUCLEOTIDE SEQUENCE [LARGE SCALE GENOMIC DNA]</scope>
    <source>
        <strain evidence="3">YIM 90003</strain>
    </source>
</reference>
<dbReference type="AlphaFoldDB" id="A0A0C2J9N7"/>
<organism evidence="2 3">
    <name type="scientific">Streptomonospora alba</name>
    <dbReference type="NCBI Taxonomy" id="183763"/>
    <lineage>
        <taxon>Bacteria</taxon>
        <taxon>Bacillati</taxon>
        <taxon>Actinomycetota</taxon>
        <taxon>Actinomycetes</taxon>
        <taxon>Streptosporangiales</taxon>
        <taxon>Nocardiopsidaceae</taxon>
        <taxon>Streptomonospora</taxon>
    </lineage>
</organism>
<dbReference type="OrthoDB" id="3432326at2"/>
<evidence type="ECO:0000313" key="2">
    <source>
        <dbReference type="EMBL" id="KIH98176.1"/>
    </source>
</evidence>
<keyword evidence="1" id="KW-0732">Signal</keyword>
<gene>
    <name evidence="2" type="ORF">LP52_14710</name>
</gene>